<evidence type="ECO:0000256" key="1">
    <source>
        <dbReference type="SAM" id="Phobius"/>
    </source>
</evidence>
<accession>A0A5A5TG96</accession>
<sequence length="149" mass="16930">MLPDMSIFIRPEHRSTLEIVGAVLLAVVILMAVSFFQIHYRKLRHMAEDQPAILGKFDGILLLFSYIFYALLTFILTLLIAGGLLEGAIFLVVWLTQGIAPFWPLFWGALGFGLILTFSTTFIFLRSRVIYEESKMLPVAMEIFQDGVR</sequence>
<gene>
    <name evidence="2" type="ORF">KDI_34980</name>
</gene>
<proteinExistence type="predicted"/>
<name>A0A5A5TG96_9CHLR</name>
<protein>
    <submittedName>
        <fullName evidence="2">Uncharacterized protein</fullName>
    </submittedName>
</protein>
<organism evidence="2 3">
    <name type="scientific">Dictyobacter arantiisoli</name>
    <dbReference type="NCBI Taxonomy" id="2014874"/>
    <lineage>
        <taxon>Bacteria</taxon>
        <taxon>Bacillati</taxon>
        <taxon>Chloroflexota</taxon>
        <taxon>Ktedonobacteria</taxon>
        <taxon>Ktedonobacterales</taxon>
        <taxon>Dictyobacteraceae</taxon>
        <taxon>Dictyobacter</taxon>
    </lineage>
</organism>
<keyword evidence="3" id="KW-1185">Reference proteome</keyword>
<comment type="caution">
    <text evidence="2">The sequence shown here is derived from an EMBL/GenBank/DDBJ whole genome shotgun (WGS) entry which is preliminary data.</text>
</comment>
<evidence type="ECO:0000313" key="2">
    <source>
        <dbReference type="EMBL" id="GCF09934.1"/>
    </source>
</evidence>
<reference evidence="2 3" key="1">
    <citation type="submission" date="2019-01" db="EMBL/GenBank/DDBJ databases">
        <title>Draft genome sequence of Dictyobacter sp. Uno17.</title>
        <authorList>
            <person name="Wang C.M."/>
            <person name="Zheng Y."/>
            <person name="Sakai Y."/>
            <person name="Abe K."/>
            <person name="Yokota A."/>
            <person name="Yabe S."/>
        </authorList>
    </citation>
    <scope>NUCLEOTIDE SEQUENCE [LARGE SCALE GENOMIC DNA]</scope>
    <source>
        <strain evidence="2 3">Uno17</strain>
    </source>
</reference>
<keyword evidence="1" id="KW-1133">Transmembrane helix</keyword>
<keyword evidence="1" id="KW-0472">Membrane</keyword>
<dbReference type="Proteomes" id="UP000322530">
    <property type="component" value="Unassembled WGS sequence"/>
</dbReference>
<dbReference type="AlphaFoldDB" id="A0A5A5TG96"/>
<feature type="transmembrane region" description="Helical" evidence="1">
    <location>
        <begin position="105"/>
        <end position="125"/>
    </location>
</feature>
<feature type="transmembrane region" description="Helical" evidence="1">
    <location>
        <begin position="20"/>
        <end position="40"/>
    </location>
</feature>
<evidence type="ECO:0000313" key="3">
    <source>
        <dbReference type="Proteomes" id="UP000322530"/>
    </source>
</evidence>
<dbReference type="RefSeq" id="WP_149402842.1">
    <property type="nucleotide sequence ID" value="NZ_BIXY01000054.1"/>
</dbReference>
<feature type="transmembrane region" description="Helical" evidence="1">
    <location>
        <begin position="60"/>
        <end position="85"/>
    </location>
</feature>
<keyword evidence="1" id="KW-0812">Transmembrane</keyword>
<dbReference type="EMBL" id="BIXY01000054">
    <property type="protein sequence ID" value="GCF09934.1"/>
    <property type="molecule type" value="Genomic_DNA"/>
</dbReference>